<protein>
    <submittedName>
        <fullName evidence="2">Uncharacterized protein</fullName>
    </submittedName>
</protein>
<reference evidence="3" key="1">
    <citation type="submission" date="2018-01" db="EMBL/GenBank/DDBJ databases">
        <title>Draft Genome Sequence of the Radioresistant Bacterium Deinococcus aerius TR0125, Isolated from the Higher Atmosphere above Japan.</title>
        <authorList>
            <person name="Satoh K."/>
            <person name="Arai H."/>
            <person name="Sanzen T."/>
            <person name="Kawaguchi Y."/>
            <person name="Hayashi H."/>
            <person name="Yokobori S."/>
            <person name="Yamagishi A."/>
            <person name="Oono Y."/>
            <person name="Narumi I."/>
        </authorList>
    </citation>
    <scope>NUCLEOTIDE SEQUENCE [LARGE SCALE GENOMIC DNA]</scope>
    <source>
        <strain evidence="3">TR0125</strain>
    </source>
</reference>
<organism evidence="2 3">
    <name type="scientific">Deinococcus aerius</name>
    <dbReference type="NCBI Taxonomy" id="200253"/>
    <lineage>
        <taxon>Bacteria</taxon>
        <taxon>Thermotogati</taxon>
        <taxon>Deinococcota</taxon>
        <taxon>Deinococci</taxon>
        <taxon>Deinococcales</taxon>
        <taxon>Deinococcaceae</taxon>
        <taxon>Deinococcus</taxon>
    </lineage>
</organism>
<proteinExistence type="predicted"/>
<evidence type="ECO:0000256" key="1">
    <source>
        <dbReference type="SAM" id="MobiDB-lite"/>
    </source>
</evidence>
<evidence type="ECO:0000313" key="2">
    <source>
        <dbReference type="EMBL" id="GBF07842.1"/>
    </source>
</evidence>
<sequence length="119" mass="11967">MAYNVYLHLTLRRTGHRGGPDIEEEEEEAGGVAGQPGLAATIASTSPLTGGASGGLASGFQTPDEGSPRVPAEEKGRAGTQGICLGVLVPTVALDPARSLFHTVAPGTCLCCIPQAANA</sequence>
<name>A0A2I9D006_9DEIO</name>
<dbReference type="AlphaFoldDB" id="A0A2I9D006"/>
<gene>
    <name evidence="2" type="ORF">DAERI_180033</name>
</gene>
<accession>A0A2I9D006</accession>
<comment type="caution">
    <text evidence="2">The sequence shown here is derived from an EMBL/GenBank/DDBJ whole genome shotgun (WGS) entry which is preliminary data.</text>
</comment>
<dbReference type="Proteomes" id="UP000236569">
    <property type="component" value="Unassembled WGS sequence"/>
</dbReference>
<feature type="region of interest" description="Disordered" evidence="1">
    <location>
        <begin position="14"/>
        <end position="78"/>
    </location>
</feature>
<evidence type="ECO:0000313" key="3">
    <source>
        <dbReference type="Proteomes" id="UP000236569"/>
    </source>
</evidence>
<dbReference type="EMBL" id="BFAG01000018">
    <property type="protein sequence ID" value="GBF07842.1"/>
    <property type="molecule type" value="Genomic_DNA"/>
</dbReference>
<keyword evidence="3" id="KW-1185">Reference proteome</keyword>